<comment type="caution">
    <text evidence="1">The sequence shown here is derived from an EMBL/GenBank/DDBJ whole genome shotgun (WGS) entry which is preliminary data.</text>
</comment>
<organism evidence="1 2">
    <name type="scientific">Trametes sanguinea</name>
    <dbReference type="NCBI Taxonomy" id="158606"/>
    <lineage>
        <taxon>Eukaryota</taxon>
        <taxon>Fungi</taxon>
        <taxon>Dikarya</taxon>
        <taxon>Basidiomycota</taxon>
        <taxon>Agaricomycotina</taxon>
        <taxon>Agaricomycetes</taxon>
        <taxon>Polyporales</taxon>
        <taxon>Polyporaceae</taxon>
        <taxon>Trametes</taxon>
    </lineage>
</organism>
<name>A0ACC1PU58_9APHY</name>
<evidence type="ECO:0000313" key="1">
    <source>
        <dbReference type="EMBL" id="KAJ3000306.1"/>
    </source>
</evidence>
<dbReference type="EMBL" id="JANSHE010001863">
    <property type="protein sequence ID" value="KAJ3000306.1"/>
    <property type="molecule type" value="Genomic_DNA"/>
</dbReference>
<keyword evidence="2" id="KW-1185">Reference proteome</keyword>
<protein>
    <submittedName>
        <fullName evidence="1">Uncharacterized protein</fullName>
    </submittedName>
</protein>
<proteinExistence type="predicted"/>
<reference evidence="1" key="1">
    <citation type="submission" date="2022-08" db="EMBL/GenBank/DDBJ databases">
        <title>Genome Sequence of Pycnoporus sanguineus.</title>
        <authorList>
            <person name="Buettner E."/>
        </authorList>
    </citation>
    <scope>NUCLEOTIDE SEQUENCE</scope>
    <source>
        <strain evidence="1">CG-C14</strain>
    </source>
</reference>
<dbReference type="Proteomes" id="UP001144978">
    <property type="component" value="Unassembled WGS sequence"/>
</dbReference>
<gene>
    <name evidence="1" type="ORF">NUW54_g6805</name>
</gene>
<evidence type="ECO:0000313" key="2">
    <source>
        <dbReference type="Proteomes" id="UP001144978"/>
    </source>
</evidence>
<sequence length="117" mass="13337">MAEEAISSTERQSGLPTMQFSVALCFFHCQSIKSAKHMPPWLVDLAGTFDKLEHSERVQLYRLLCMLGAEENIFLKPGLLREVSEFIESYFDAYIRQNGVFACGKKKEDTIKDAILE</sequence>
<accession>A0ACC1PU58</accession>